<feature type="domain" description="CobW C-terminal" evidence="2">
    <location>
        <begin position="233"/>
        <end position="298"/>
    </location>
</feature>
<dbReference type="InterPro" id="IPR003495">
    <property type="entry name" value="CobW/HypB/UreG_nucleotide-bd"/>
</dbReference>
<dbReference type="SUPFAM" id="SSF90002">
    <property type="entry name" value="Hypothetical protein YjiA, C-terminal domain"/>
    <property type="match status" value="1"/>
</dbReference>
<dbReference type="Proteomes" id="UP001549162">
    <property type="component" value="Unassembled WGS sequence"/>
</dbReference>
<dbReference type="InterPro" id="IPR027417">
    <property type="entry name" value="P-loop_NTPase"/>
</dbReference>
<evidence type="ECO:0000313" key="3">
    <source>
        <dbReference type="EMBL" id="MET3617582.1"/>
    </source>
</evidence>
<comment type="caution">
    <text evidence="3">The sequence shown here is derived from an EMBL/GenBank/DDBJ whole genome shotgun (WGS) entry which is preliminary data.</text>
</comment>
<dbReference type="Gene3D" id="3.40.50.300">
    <property type="entry name" value="P-loop containing nucleotide triphosphate hydrolases"/>
    <property type="match status" value="1"/>
</dbReference>
<dbReference type="Pfam" id="PF07683">
    <property type="entry name" value="CobW_C"/>
    <property type="match status" value="1"/>
</dbReference>
<evidence type="ECO:0000259" key="1">
    <source>
        <dbReference type="Pfam" id="PF02492"/>
    </source>
</evidence>
<dbReference type="InterPro" id="IPR011629">
    <property type="entry name" value="CobW-like_C"/>
</dbReference>
<name>A0ABV2J9W9_9FIRM</name>
<dbReference type="SUPFAM" id="SSF52540">
    <property type="entry name" value="P-loop containing nucleoside triphosphate hydrolases"/>
    <property type="match status" value="1"/>
</dbReference>
<reference evidence="3 4" key="1">
    <citation type="submission" date="2024-06" db="EMBL/GenBank/DDBJ databases">
        <title>Genomic Encyclopedia of Type Strains, Phase IV (KMG-IV): sequencing the most valuable type-strain genomes for metagenomic binning, comparative biology and taxonomic classification.</title>
        <authorList>
            <person name="Goeker M."/>
        </authorList>
    </citation>
    <scope>NUCLEOTIDE SEQUENCE [LARGE SCALE GENOMIC DNA]</scope>
    <source>
        <strain evidence="3 4">DSM 21460</strain>
    </source>
</reference>
<dbReference type="PANTHER" id="PTHR13748">
    <property type="entry name" value="COBW-RELATED"/>
    <property type="match status" value="1"/>
</dbReference>
<protein>
    <submittedName>
        <fullName evidence="3">G3E family GTPase</fullName>
    </submittedName>
</protein>
<organism evidence="3 4">
    <name type="scientific">Peptoniphilus olsenii</name>
    <dbReference type="NCBI Taxonomy" id="411570"/>
    <lineage>
        <taxon>Bacteria</taxon>
        <taxon>Bacillati</taxon>
        <taxon>Bacillota</taxon>
        <taxon>Tissierellia</taxon>
        <taxon>Tissierellales</taxon>
        <taxon>Peptoniphilaceae</taxon>
        <taxon>Peptoniphilus</taxon>
    </lineage>
</organism>
<accession>A0ABV2J9W9</accession>
<dbReference type="EMBL" id="JBEPMA010000006">
    <property type="protein sequence ID" value="MET3617582.1"/>
    <property type="molecule type" value="Genomic_DNA"/>
</dbReference>
<gene>
    <name evidence="3" type="ORF">ABID14_001216</name>
</gene>
<dbReference type="Pfam" id="PF02492">
    <property type="entry name" value="cobW"/>
    <property type="match status" value="1"/>
</dbReference>
<sequence>MEILIISGFLGAGKTTFIKEMAKATGRDFVIVENEFSELDIDGEVLRKSEVNSLNNLKIEEISEGCICCSSKIDFSSTVVTIENTLSPDVLVVEPSGVAFLSNILGNLKPVLYDRIGLLDPVVIIDGENYISSKNEFSDYFFNQLDNSKHIVVSKSENFSEDDFKNIYKNLNINPTEDMFTHYKNWNKKQWSRILSKKGKLAIQRNENIYDKDLETLGIKDVNIKSVDELIYILENFSMGKYGNIIRSKGFFATSAGNIRFDYVNGSYKIGDIGDITSPKFVVIGKNLKNQQIQKLIKNDLPS</sequence>
<feature type="domain" description="CobW/HypB/UreG nucleotide-binding" evidence="1">
    <location>
        <begin position="3"/>
        <end position="168"/>
    </location>
</feature>
<dbReference type="InterPro" id="IPR051316">
    <property type="entry name" value="Zinc-reg_GTPase_activator"/>
</dbReference>
<dbReference type="PANTHER" id="PTHR13748:SF62">
    <property type="entry name" value="COBW DOMAIN-CONTAINING PROTEIN"/>
    <property type="match status" value="1"/>
</dbReference>
<dbReference type="RefSeq" id="WP_354368176.1">
    <property type="nucleotide sequence ID" value="NZ_JBEPMA010000006.1"/>
</dbReference>
<proteinExistence type="predicted"/>
<keyword evidence="4" id="KW-1185">Reference proteome</keyword>
<evidence type="ECO:0000259" key="2">
    <source>
        <dbReference type="Pfam" id="PF07683"/>
    </source>
</evidence>
<evidence type="ECO:0000313" key="4">
    <source>
        <dbReference type="Proteomes" id="UP001549162"/>
    </source>
</evidence>